<dbReference type="GO" id="GO:0016874">
    <property type="term" value="F:ligase activity"/>
    <property type="evidence" value="ECO:0007669"/>
    <property type="project" value="UniProtKB-KW"/>
</dbReference>
<proteinExistence type="predicted"/>
<protein>
    <submittedName>
        <fullName evidence="1">Valine--tRNA ligase</fullName>
    </submittedName>
</protein>
<reference evidence="1" key="1">
    <citation type="submission" date="2020-08" db="EMBL/GenBank/DDBJ databases">
        <title>Multicomponent nature underlies the extraordinary mechanical properties of spider dragline silk.</title>
        <authorList>
            <person name="Kono N."/>
            <person name="Nakamura H."/>
            <person name="Mori M."/>
            <person name="Yoshida Y."/>
            <person name="Ohtoshi R."/>
            <person name="Malay A.D."/>
            <person name="Moran D.A.P."/>
            <person name="Tomita M."/>
            <person name="Numata K."/>
            <person name="Arakawa K."/>
        </authorList>
    </citation>
    <scope>NUCLEOTIDE SEQUENCE</scope>
</reference>
<keyword evidence="2" id="KW-1185">Reference proteome</keyword>
<gene>
    <name evidence="1" type="primary">vars</name>
    <name evidence="1" type="ORF">TNIN_203341</name>
</gene>
<name>A0A8X6YWF6_9ARAC</name>
<comment type="caution">
    <text evidence="1">The sequence shown here is derived from an EMBL/GenBank/DDBJ whole genome shotgun (WGS) entry which is preliminary data.</text>
</comment>
<accession>A0A8X6YWF6</accession>
<organism evidence="1 2">
    <name type="scientific">Trichonephila inaurata madagascariensis</name>
    <dbReference type="NCBI Taxonomy" id="2747483"/>
    <lineage>
        <taxon>Eukaryota</taxon>
        <taxon>Metazoa</taxon>
        <taxon>Ecdysozoa</taxon>
        <taxon>Arthropoda</taxon>
        <taxon>Chelicerata</taxon>
        <taxon>Arachnida</taxon>
        <taxon>Araneae</taxon>
        <taxon>Araneomorphae</taxon>
        <taxon>Entelegynae</taxon>
        <taxon>Araneoidea</taxon>
        <taxon>Nephilidae</taxon>
        <taxon>Trichonephila</taxon>
        <taxon>Trichonephila inaurata</taxon>
    </lineage>
</organism>
<dbReference type="EMBL" id="BMAV01023732">
    <property type="protein sequence ID" value="GFY79658.1"/>
    <property type="molecule type" value="Genomic_DNA"/>
</dbReference>
<sequence>MGREDIIKEGNKFDKYALIDSWTYDRFVDARENFHPVTTRNLQQWALSAAGPKFDKDFVINTDQTGCQYQSTFNRTLAHKGSNTIFVKRDKT</sequence>
<evidence type="ECO:0000313" key="1">
    <source>
        <dbReference type="EMBL" id="GFY79658.1"/>
    </source>
</evidence>
<dbReference type="Proteomes" id="UP000886998">
    <property type="component" value="Unassembled WGS sequence"/>
</dbReference>
<keyword evidence="1" id="KW-0436">Ligase</keyword>
<dbReference type="OrthoDB" id="7691932at2759"/>
<dbReference type="AlphaFoldDB" id="A0A8X6YWF6"/>
<evidence type="ECO:0000313" key="2">
    <source>
        <dbReference type="Proteomes" id="UP000886998"/>
    </source>
</evidence>